<keyword evidence="1" id="KW-0472">Membrane</keyword>
<accession>A0A8T0WX99</accession>
<keyword evidence="3" id="KW-1185">Reference proteome</keyword>
<name>A0A8T0WX99_PANVG</name>
<reference evidence="2" key="1">
    <citation type="submission" date="2020-05" db="EMBL/GenBank/DDBJ databases">
        <title>WGS assembly of Panicum virgatum.</title>
        <authorList>
            <person name="Lovell J.T."/>
            <person name="Jenkins J."/>
            <person name="Shu S."/>
            <person name="Juenger T.E."/>
            <person name="Schmutz J."/>
        </authorList>
    </citation>
    <scope>NUCLEOTIDE SEQUENCE</scope>
    <source>
        <strain evidence="2">AP13</strain>
    </source>
</reference>
<keyword evidence="1" id="KW-1133">Transmembrane helix</keyword>
<evidence type="ECO:0000313" key="3">
    <source>
        <dbReference type="Proteomes" id="UP000823388"/>
    </source>
</evidence>
<evidence type="ECO:0000313" key="2">
    <source>
        <dbReference type="EMBL" id="KAG2650967.1"/>
    </source>
</evidence>
<gene>
    <name evidence="2" type="ORF">PVAP13_1NG215752</name>
</gene>
<proteinExistence type="predicted"/>
<dbReference type="Proteomes" id="UP000823388">
    <property type="component" value="Chromosome 1N"/>
</dbReference>
<keyword evidence="1" id="KW-0812">Transmembrane</keyword>
<protein>
    <submittedName>
        <fullName evidence="2">Uncharacterized protein</fullName>
    </submittedName>
</protein>
<dbReference type="AlphaFoldDB" id="A0A8T0WX99"/>
<comment type="caution">
    <text evidence="2">The sequence shown here is derived from an EMBL/GenBank/DDBJ whole genome shotgun (WGS) entry which is preliminary data.</text>
</comment>
<evidence type="ECO:0000256" key="1">
    <source>
        <dbReference type="SAM" id="Phobius"/>
    </source>
</evidence>
<sequence length="215" mass="23664">MAELVVPGPAAAERLRRQITSDGRTVFFPDVVGGAYDGGVKLLFPLVFNGDGIASAEDSRRRLCSFWGFFFCIGALFTGGGFCAGGFLLLFPFDFGRMEEVTMKPMRLLYPLLLAAVGGEAERNDWTIRFVFGWVLSRTSVLGLLSFSSVWLHLHSGSCGWEMVHGRLRCQIMEPTADGLLSRISCSLPMFGVRSMIWNGEDGGWMDRSVARASD</sequence>
<organism evidence="2 3">
    <name type="scientific">Panicum virgatum</name>
    <name type="common">Blackwell switchgrass</name>
    <dbReference type="NCBI Taxonomy" id="38727"/>
    <lineage>
        <taxon>Eukaryota</taxon>
        <taxon>Viridiplantae</taxon>
        <taxon>Streptophyta</taxon>
        <taxon>Embryophyta</taxon>
        <taxon>Tracheophyta</taxon>
        <taxon>Spermatophyta</taxon>
        <taxon>Magnoliopsida</taxon>
        <taxon>Liliopsida</taxon>
        <taxon>Poales</taxon>
        <taxon>Poaceae</taxon>
        <taxon>PACMAD clade</taxon>
        <taxon>Panicoideae</taxon>
        <taxon>Panicodae</taxon>
        <taxon>Paniceae</taxon>
        <taxon>Panicinae</taxon>
        <taxon>Panicum</taxon>
        <taxon>Panicum sect. Hiantes</taxon>
    </lineage>
</organism>
<feature type="transmembrane region" description="Helical" evidence="1">
    <location>
        <begin position="66"/>
        <end position="91"/>
    </location>
</feature>
<dbReference type="EMBL" id="CM029038">
    <property type="protein sequence ID" value="KAG2650967.1"/>
    <property type="molecule type" value="Genomic_DNA"/>
</dbReference>